<feature type="domain" description="C2" evidence="1">
    <location>
        <begin position="3"/>
        <end position="129"/>
    </location>
</feature>
<dbReference type="SUPFAM" id="SSF49562">
    <property type="entry name" value="C2 domain (Calcium/lipid-binding domain, CaLB)"/>
    <property type="match status" value="1"/>
</dbReference>
<dbReference type="OrthoDB" id="5987976at2759"/>
<dbReference type="AlphaFoldDB" id="A0A0L8GNZ2"/>
<gene>
    <name evidence="2" type="ORF">OCBIM_22030535mg</name>
</gene>
<dbReference type="Pfam" id="PF00168">
    <property type="entry name" value="C2"/>
    <property type="match status" value="1"/>
</dbReference>
<evidence type="ECO:0000259" key="1">
    <source>
        <dbReference type="PROSITE" id="PS50004"/>
    </source>
</evidence>
<organism evidence="2">
    <name type="scientific">Octopus bimaculoides</name>
    <name type="common">California two-spotted octopus</name>
    <dbReference type="NCBI Taxonomy" id="37653"/>
    <lineage>
        <taxon>Eukaryota</taxon>
        <taxon>Metazoa</taxon>
        <taxon>Spiralia</taxon>
        <taxon>Lophotrochozoa</taxon>
        <taxon>Mollusca</taxon>
        <taxon>Cephalopoda</taxon>
        <taxon>Coleoidea</taxon>
        <taxon>Octopodiformes</taxon>
        <taxon>Octopoda</taxon>
        <taxon>Incirrata</taxon>
        <taxon>Octopodidae</taxon>
        <taxon>Octopus</taxon>
    </lineage>
</organism>
<dbReference type="InterPro" id="IPR000008">
    <property type="entry name" value="C2_dom"/>
</dbReference>
<name>A0A0L8GNZ2_OCTBM</name>
<reference evidence="2" key="1">
    <citation type="submission" date="2015-07" db="EMBL/GenBank/DDBJ databases">
        <title>MeaNS - Measles Nucleotide Surveillance Program.</title>
        <authorList>
            <person name="Tran T."/>
            <person name="Druce J."/>
        </authorList>
    </citation>
    <scope>NUCLEOTIDE SEQUENCE</scope>
    <source>
        <strain evidence="2">UCB-OBI-ISO-001</strain>
        <tissue evidence="2">Gonad</tissue>
    </source>
</reference>
<dbReference type="SMART" id="SM00239">
    <property type="entry name" value="C2"/>
    <property type="match status" value="1"/>
</dbReference>
<protein>
    <recommendedName>
        <fullName evidence="1">C2 domain-containing protein</fullName>
    </recommendedName>
</protein>
<accession>A0A0L8GNZ2</accession>
<sequence length="129" mass="14493">DLLLHLPSMSLISEPYLIIFFNLSDVEAANLKKGIFFNPDPYIKMVVHPGRSSAQLPHHSKPVRTTIESNTTNPRWEGQVFTLDAIATDTIEFEVKDKFAKSRPTIIRFLGRAEVSVQRIIDKVNAACG</sequence>
<dbReference type="InterPro" id="IPR035892">
    <property type="entry name" value="C2_domain_sf"/>
</dbReference>
<dbReference type="EMBL" id="KQ421017">
    <property type="protein sequence ID" value="KOF78602.1"/>
    <property type="molecule type" value="Genomic_DNA"/>
</dbReference>
<dbReference type="Gene3D" id="2.60.40.150">
    <property type="entry name" value="C2 domain"/>
    <property type="match status" value="1"/>
</dbReference>
<evidence type="ECO:0000313" key="2">
    <source>
        <dbReference type="EMBL" id="KOF78602.1"/>
    </source>
</evidence>
<feature type="non-terminal residue" evidence="2">
    <location>
        <position position="1"/>
    </location>
</feature>
<proteinExistence type="predicted"/>
<dbReference type="STRING" id="37653.A0A0L8GNZ2"/>
<dbReference type="PROSITE" id="PS50004">
    <property type="entry name" value="C2"/>
    <property type="match status" value="1"/>
</dbReference>